<protein>
    <submittedName>
        <fullName evidence="3">Uncharacterized protein LOC112691139</fullName>
    </submittedName>
</protein>
<dbReference type="AlphaFoldDB" id="A0A8B8GDQ3"/>
<dbReference type="GeneID" id="112691139"/>
<organism evidence="2 3">
    <name type="scientific">Sipha flava</name>
    <name type="common">yellow sugarcane aphid</name>
    <dbReference type="NCBI Taxonomy" id="143950"/>
    <lineage>
        <taxon>Eukaryota</taxon>
        <taxon>Metazoa</taxon>
        <taxon>Ecdysozoa</taxon>
        <taxon>Arthropoda</taxon>
        <taxon>Hexapoda</taxon>
        <taxon>Insecta</taxon>
        <taxon>Pterygota</taxon>
        <taxon>Neoptera</taxon>
        <taxon>Paraneoptera</taxon>
        <taxon>Hemiptera</taxon>
        <taxon>Sternorrhyncha</taxon>
        <taxon>Aphidomorpha</taxon>
        <taxon>Aphidoidea</taxon>
        <taxon>Aphididae</taxon>
        <taxon>Sipha</taxon>
    </lineage>
</organism>
<dbReference type="InterPro" id="IPR029526">
    <property type="entry name" value="PGBD"/>
</dbReference>
<evidence type="ECO:0000313" key="2">
    <source>
        <dbReference type="Proteomes" id="UP000694846"/>
    </source>
</evidence>
<evidence type="ECO:0000313" key="3">
    <source>
        <dbReference type="RefSeq" id="XP_025421078.1"/>
    </source>
</evidence>
<feature type="domain" description="PiggyBac transposable element-derived protein" evidence="1">
    <location>
        <begin position="129"/>
        <end position="190"/>
    </location>
</feature>
<dbReference type="PANTHER" id="PTHR47272:SF1">
    <property type="entry name" value="PIGGYBAC TRANSPOSABLE ELEMENT-DERIVED PROTEIN 3-LIKE"/>
    <property type="match status" value="1"/>
</dbReference>
<dbReference type="Proteomes" id="UP000694846">
    <property type="component" value="Unplaced"/>
</dbReference>
<gene>
    <name evidence="3" type="primary">LOC112691139</name>
</gene>
<dbReference type="PANTHER" id="PTHR47272">
    <property type="entry name" value="DDE_TNP_1_7 DOMAIN-CONTAINING PROTEIN"/>
    <property type="match status" value="1"/>
</dbReference>
<keyword evidence="2" id="KW-1185">Reference proteome</keyword>
<sequence>MNNLGDDQIIVLLEGDISDLDIEFSDNENDIQVNNLDYPSVYWNVDFNASLGDNFENNNELERNENQLYFEQILPQEQSYFSSDDDSELPSSIRYNKYRKSLPKWIKKDTDFVNTDFDNCFTRNDDDLTPYNYFKKFIDSNLLEEIVYHTNLYSTQKTSSSINTTVLEMETFIGIHIYSGIVKMPSYRMY</sequence>
<evidence type="ECO:0000259" key="1">
    <source>
        <dbReference type="Pfam" id="PF13843"/>
    </source>
</evidence>
<proteinExistence type="predicted"/>
<dbReference type="OrthoDB" id="6607094at2759"/>
<reference evidence="3" key="1">
    <citation type="submission" date="2025-08" db="UniProtKB">
        <authorList>
            <consortium name="RefSeq"/>
        </authorList>
    </citation>
    <scope>IDENTIFICATION</scope>
    <source>
        <tissue evidence="3">Whole body</tissue>
    </source>
</reference>
<dbReference type="RefSeq" id="XP_025421078.1">
    <property type="nucleotide sequence ID" value="XM_025565293.1"/>
</dbReference>
<dbReference type="Pfam" id="PF13843">
    <property type="entry name" value="DDE_Tnp_1_7"/>
    <property type="match status" value="1"/>
</dbReference>
<name>A0A8B8GDQ3_9HEMI</name>
<accession>A0A8B8GDQ3</accession>